<accession>A0A673XHB3</accession>
<feature type="region of interest" description="Disordered" evidence="1">
    <location>
        <begin position="48"/>
        <end position="98"/>
    </location>
</feature>
<evidence type="ECO:0000256" key="1">
    <source>
        <dbReference type="SAM" id="MobiDB-lite"/>
    </source>
</evidence>
<evidence type="ECO:0008006" key="5">
    <source>
        <dbReference type="Google" id="ProtNLM"/>
    </source>
</evidence>
<evidence type="ECO:0000313" key="3">
    <source>
        <dbReference type="Ensembl" id="ENSSTUP00000023639.1"/>
    </source>
</evidence>
<organism evidence="3 4">
    <name type="scientific">Salmo trutta</name>
    <name type="common">Brown trout</name>
    <dbReference type="NCBI Taxonomy" id="8032"/>
    <lineage>
        <taxon>Eukaryota</taxon>
        <taxon>Metazoa</taxon>
        <taxon>Chordata</taxon>
        <taxon>Craniata</taxon>
        <taxon>Vertebrata</taxon>
        <taxon>Euteleostomi</taxon>
        <taxon>Actinopterygii</taxon>
        <taxon>Neopterygii</taxon>
        <taxon>Teleostei</taxon>
        <taxon>Protacanthopterygii</taxon>
        <taxon>Salmoniformes</taxon>
        <taxon>Salmonidae</taxon>
        <taxon>Salmoninae</taxon>
        <taxon>Salmo</taxon>
    </lineage>
</organism>
<protein>
    <recommendedName>
        <fullName evidence="5">Collagen IV NC1 domain-containing protein</fullName>
    </recommendedName>
</protein>
<proteinExistence type="predicted"/>
<evidence type="ECO:0000313" key="4">
    <source>
        <dbReference type="Proteomes" id="UP000472277"/>
    </source>
</evidence>
<feature type="signal peptide" evidence="2">
    <location>
        <begin position="1"/>
        <end position="23"/>
    </location>
</feature>
<feature type="chain" id="PRO_5025461666" description="Collagen IV NC1 domain-containing protein" evidence="2">
    <location>
        <begin position="24"/>
        <end position="98"/>
    </location>
</feature>
<dbReference type="Ensembl" id="ENSSTUT00000024795.1">
    <property type="protein sequence ID" value="ENSSTUP00000023639.1"/>
    <property type="gene ID" value="ENSSTUG00000010322.1"/>
</dbReference>
<dbReference type="AlphaFoldDB" id="A0A673XHB3"/>
<dbReference type="InParanoid" id="A0A673XHB3"/>
<dbReference type="GeneTree" id="ENSGT00940000178299"/>
<reference evidence="3" key="2">
    <citation type="submission" date="2025-09" db="UniProtKB">
        <authorList>
            <consortium name="Ensembl"/>
        </authorList>
    </citation>
    <scope>IDENTIFICATION</scope>
</reference>
<feature type="compositionally biased region" description="Polar residues" evidence="1">
    <location>
        <begin position="88"/>
        <end position="98"/>
    </location>
</feature>
<evidence type="ECO:0000256" key="2">
    <source>
        <dbReference type="SAM" id="SignalP"/>
    </source>
</evidence>
<name>A0A673XHB3_SALTR</name>
<keyword evidence="4" id="KW-1185">Reference proteome</keyword>
<dbReference type="Proteomes" id="UP000472277">
    <property type="component" value="Chromosome 20"/>
</dbReference>
<keyword evidence="2" id="KW-0732">Signal</keyword>
<sequence length="98" mass="10116">MMVHSGTLVLLVAVSYTIFRTEAKGCSGSSCGGKCDCSGVKGEKGERGFPGLQGNMGFPGMQGNEGPAGPMGPKVSVSSRPHPFRVSPTLQETLLETV</sequence>
<reference evidence="3" key="1">
    <citation type="submission" date="2025-08" db="UniProtKB">
        <authorList>
            <consortium name="Ensembl"/>
        </authorList>
    </citation>
    <scope>IDENTIFICATION</scope>
</reference>